<dbReference type="CDD" id="cd06260">
    <property type="entry name" value="DUF820-like"/>
    <property type="match status" value="1"/>
</dbReference>
<dbReference type="KEGG" id="tsin:OXH18_20340"/>
<organism evidence="3 4">
    <name type="scientific">Thermocoleostomius sinensis A174</name>
    <dbReference type="NCBI Taxonomy" id="2016057"/>
    <lineage>
        <taxon>Bacteria</taxon>
        <taxon>Bacillati</taxon>
        <taxon>Cyanobacteriota</taxon>
        <taxon>Cyanophyceae</taxon>
        <taxon>Oculatellales</taxon>
        <taxon>Oculatellaceae</taxon>
        <taxon>Thermocoleostomius</taxon>
    </lineage>
</organism>
<dbReference type="SUPFAM" id="SSF52980">
    <property type="entry name" value="Restriction endonuclease-like"/>
    <property type="match status" value="1"/>
</dbReference>
<keyword evidence="3" id="KW-0255">Endonuclease</keyword>
<dbReference type="GO" id="GO:0004519">
    <property type="term" value="F:endonuclease activity"/>
    <property type="evidence" value="ECO:0007669"/>
    <property type="project" value="UniProtKB-KW"/>
</dbReference>
<dbReference type="Gene3D" id="3.90.1570.10">
    <property type="entry name" value="tt1808, chain A"/>
    <property type="match status" value="1"/>
</dbReference>
<dbReference type="Proteomes" id="UP001163152">
    <property type="component" value="Chromosome"/>
</dbReference>
<evidence type="ECO:0000313" key="4">
    <source>
        <dbReference type="Proteomes" id="UP001163152"/>
    </source>
</evidence>
<gene>
    <name evidence="3" type="ORF">OXH18_20340</name>
</gene>
<keyword evidence="3" id="KW-0378">Hydrolase</keyword>
<keyword evidence="4" id="KW-1185">Reference proteome</keyword>
<dbReference type="InterPro" id="IPR008538">
    <property type="entry name" value="Uma2"/>
</dbReference>
<feature type="region of interest" description="Disordered" evidence="1">
    <location>
        <begin position="1"/>
        <end position="22"/>
    </location>
</feature>
<protein>
    <submittedName>
        <fullName evidence="3">Uma2 family endonuclease</fullName>
    </submittedName>
</protein>
<keyword evidence="3" id="KW-0540">Nuclease</keyword>
<sequence length="206" mass="24213">MQLQEKPRQAQPEAPKDALHTPEQYLALEEIAETKSEYHDGLIIPMTGGTTNHNQIAGNLYAALNLALRRQDYRVYMGDVRLWIPRKRRYVYPDVMVIAGRPEYHNNRRDTIVNPQVMIEVLSESTEDYDWGNKFRYYRSLPTLQEYVVIDQTEMYVGHFHKTADKQWQFNEYDEANATLTLHSFEFAIGFPDIYDKVEFEVEAEA</sequence>
<dbReference type="PANTHER" id="PTHR36558">
    <property type="entry name" value="GLR1098 PROTEIN"/>
    <property type="match status" value="1"/>
</dbReference>
<evidence type="ECO:0000313" key="3">
    <source>
        <dbReference type="EMBL" id="WAL59498.1"/>
    </source>
</evidence>
<feature type="domain" description="Putative restriction endonuclease" evidence="2">
    <location>
        <begin position="22"/>
        <end position="185"/>
    </location>
</feature>
<dbReference type="PANTHER" id="PTHR36558:SF1">
    <property type="entry name" value="RESTRICTION ENDONUCLEASE DOMAIN-CONTAINING PROTEIN-RELATED"/>
    <property type="match status" value="1"/>
</dbReference>
<dbReference type="RefSeq" id="WP_268609293.1">
    <property type="nucleotide sequence ID" value="NZ_CP113797.1"/>
</dbReference>
<name>A0A9E8ZDQ2_9CYAN</name>
<reference evidence="3" key="1">
    <citation type="submission" date="2022-12" db="EMBL/GenBank/DDBJ databases">
        <title>Polyphasic identification of a Novel Hot-Spring Cyanobacterium Ocullathermofonsia sinensis gen nov. sp. nov. and Genomic Insights on its Adaptations to the Thermal Habitat.</title>
        <authorList>
            <person name="Daroch M."/>
            <person name="Tang J."/>
            <person name="Jiang Y."/>
        </authorList>
    </citation>
    <scope>NUCLEOTIDE SEQUENCE</scope>
    <source>
        <strain evidence="3">PKUAC-SCTA174</strain>
    </source>
</reference>
<feature type="compositionally biased region" description="Basic and acidic residues" evidence="1">
    <location>
        <begin position="1"/>
        <end position="20"/>
    </location>
</feature>
<proteinExistence type="predicted"/>
<dbReference type="AlphaFoldDB" id="A0A9E8ZDQ2"/>
<dbReference type="InterPro" id="IPR012296">
    <property type="entry name" value="Nuclease_put_TT1808"/>
</dbReference>
<evidence type="ECO:0000259" key="2">
    <source>
        <dbReference type="Pfam" id="PF05685"/>
    </source>
</evidence>
<accession>A0A9E8ZDQ2</accession>
<dbReference type="EMBL" id="CP113797">
    <property type="protein sequence ID" value="WAL59498.1"/>
    <property type="molecule type" value="Genomic_DNA"/>
</dbReference>
<dbReference type="Pfam" id="PF05685">
    <property type="entry name" value="Uma2"/>
    <property type="match status" value="1"/>
</dbReference>
<evidence type="ECO:0000256" key="1">
    <source>
        <dbReference type="SAM" id="MobiDB-lite"/>
    </source>
</evidence>
<dbReference type="InterPro" id="IPR011335">
    <property type="entry name" value="Restrct_endonuc-II-like"/>
</dbReference>